<dbReference type="CDD" id="cd21865">
    <property type="entry name" value="DEUBAD_NFRKB"/>
    <property type="match status" value="1"/>
</dbReference>
<feature type="compositionally biased region" description="Acidic residues" evidence="3">
    <location>
        <begin position="176"/>
        <end position="192"/>
    </location>
</feature>
<dbReference type="Proteomes" id="UP000283530">
    <property type="component" value="Unassembled WGS sequence"/>
</dbReference>
<feature type="compositionally biased region" description="Low complexity" evidence="3">
    <location>
        <begin position="1146"/>
        <end position="1155"/>
    </location>
</feature>
<sequence length="1414" mass="158328">MDDYGEGDEMGLVDHNINGEEEEVSKTVDLTRDTSLLASLPIKRTGLLHVTTVFFPLFNPPSFPSLSRVRVLDTQKEAKEKISVEIIFFFVFGRQTRLEGFRASSAIFEGRTASNVDFGFDRSLWGFCSVFMAIGEKECRVSKSGGDFCSLSKDSMLIDDDQRESSLFESSVDKGSDEEDEEEYSDDEEEDVASGAGSDDCDLLDLGEVGGELCQVGNSSCSLPFELYDLPDLTGVLSLETWNDCLTEEERFSLAEYLPDVDQATFMRTLKELFAGDNFHFGSPLTQLFSMLKGGLCEPGVALYCQGLKLFERHRHYRLLREYQNSMVSDIIQIKDAWENCAAYSIEEKLRLLNILRSKKSLMYEEGDMLGSDTDSSAREETINSLWAKRGMDGSLGAKSSGLGVYTRRPSLEVSSQGRPMALKPAKYRKQNPKGILDVSAPKASSKKDHTAVMGHIPSLEHGLEMKARPSVLSSSLHCRDRVVGYDSGTVRGSQGHMMAGDHGGKQAYGVDIQKRRSMGDGVTVAKVNPLKSGKRRELDLHIGLGEEVTESYISMPFPVTDENFPNAKKKNAKKMEMRLEPVNDRYHEYGKKVKYPKKLHQTLVEERLQCAKERGQVLFSKGIQVDWLASCQPFRHCKTQEEAPSNDHQDKFDDWNLRNKKLKTSEEFKSGNRSAGLDSKIRTYRPSSPQMNEPYFMSDHRARTSKNIRKYYAQNGGFKMGCQRDSDIFTQSDETESDSSEQVYKDADIIHSTSRLVYPGVIVGGGLSASVRSGVKPKKVSKITREVKIDYAQFTDEVLPTSIDVGGMGEQSHMPEIEIFSSEGKKRGKMNEPGCLRDDQKQIYISMNNQMQGDTNASSEGKLEGKFDVNSSERGSNYMHMYARHLEVGDWAHSNVLSGMTDTNFHERSAMPLLRCDSVTLKQKRKGDVKYMDGLDEPNFPLSGSLHPNDEPDFSKKWLKGKVDDELIYSPMKISNSLISGRGKAGLEPETKPLKRPFTLITPTIHTGFSFSIIHLLTAVRMAMATVHAEDASEVGNHLEKVDGRMNLKDGHDGKLEGGAGLLSHEDMHMNYSEQLEQKSIPSLTVQEIVDLVRSNPQDPCILETQELLHDLVRGVLKIFSSKTAPLGAKGWKALVSYEKSTKSWSWIGPSSSSSDHETGEEETSAEAWGVPHKMLVKLVDSFANWLKNGQETLKLIGSLPPPPVPVPNMDEKERFRDLRAQKSLITINPSSDEVRAYFRKEEFLRYSIPDRAFSFTAADGRKSTVAPLRRCGGKPTSKVRDHFMLKPDRPPHVTILCLVRDAAARLPGSIGTRADVCTLLRDSQYIVEVVSDAQVNQVVSGALDRLHYELDPCVQFDAERKLWVYLHRDREEEDFEDDGTSSTKKWKRPRKEHPNLSVIGGEDDVVHQGTGD</sequence>
<evidence type="ECO:0000259" key="4">
    <source>
        <dbReference type="PROSITE" id="PS51916"/>
    </source>
</evidence>
<reference evidence="5 6" key="1">
    <citation type="journal article" date="2019" name="Nat. Plants">
        <title>Stout camphor tree genome fills gaps in understanding of flowering plant genome evolution.</title>
        <authorList>
            <person name="Chaw S.M."/>
            <person name="Liu Y.C."/>
            <person name="Wu Y.W."/>
            <person name="Wang H.Y."/>
            <person name="Lin C.I."/>
            <person name="Wu C.S."/>
            <person name="Ke H.M."/>
            <person name="Chang L.Y."/>
            <person name="Hsu C.Y."/>
            <person name="Yang H.T."/>
            <person name="Sudianto E."/>
            <person name="Hsu M.H."/>
            <person name="Wu K.P."/>
            <person name="Wang L.N."/>
            <person name="Leebens-Mack J.H."/>
            <person name="Tsai I.J."/>
        </authorList>
    </citation>
    <scope>NUCLEOTIDE SEQUENCE [LARGE SCALE GENOMIC DNA]</scope>
    <source>
        <strain evidence="6">cv. Chaw 1501</strain>
        <tissue evidence="5">Young leaves</tissue>
    </source>
</reference>
<proteinExistence type="predicted"/>
<feature type="compositionally biased region" description="Basic and acidic residues" evidence="3">
    <location>
        <begin position="163"/>
        <end position="175"/>
    </location>
</feature>
<evidence type="ECO:0000313" key="5">
    <source>
        <dbReference type="EMBL" id="RWR85866.1"/>
    </source>
</evidence>
<organism evidence="5 6">
    <name type="scientific">Cinnamomum micranthum f. kanehirae</name>
    <dbReference type="NCBI Taxonomy" id="337451"/>
    <lineage>
        <taxon>Eukaryota</taxon>
        <taxon>Viridiplantae</taxon>
        <taxon>Streptophyta</taxon>
        <taxon>Embryophyta</taxon>
        <taxon>Tracheophyta</taxon>
        <taxon>Spermatophyta</taxon>
        <taxon>Magnoliopsida</taxon>
        <taxon>Magnoliidae</taxon>
        <taxon>Laurales</taxon>
        <taxon>Lauraceae</taxon>
        <taxon>Cinnamomum</taxon>
    </lineage>
</organism>
<dbReference type="PANTHER" id="PTHR13052:SF0">
    <property type="entry name" value="DNA-BINDING PROTEIN-LIKE"/>
    <property type="match status" value="1"/>
</dbReference>
<name>A0A3S4P5E2_9MAGN</name>
<feature type="domain" description="DEUBAD" evidence="4">
    <location>
        <begin position="224"/>
        <end position="337"/>
    </location>
</feature>
<comment type="subcellular location">
    <subcellularLocation>
        <location evidence="1">Nucleus</location>
    </subcellularLocation>
</comment>
<dbReference type="EMBL" id="QPKB01000005">
    <property type="protein sequence ID" value="RWR85866.1"/>
    <property type="molecule type" value="Genomic_DNA"/>
</dbReference>
<evidence type="ECO:0000256" key="1">
    <source>
        <dbReference type="ARBA" id="ARBA00004123"/>
    </source>
</evidence>
<evidence type="ECO:0000256" key="3">
    <source>
        <dbReference type="SAM" id="MobiDB-lite"/>
    </source>
</evidence>
<protein>
    <submittedName>
        <fullName evidence="5">Nuclear factor related to kappa-B-binding protein</fullName>
    </submittedName>
</protein>
<dbReference type="InterPro" id="IPR024867">
    <property type="entry name" value="NFRKB"/>
</dbReference>
<feature type="region of interest" description="Disordered" evidence="3">
    <location>
        <begin position="1374"/>
        <end position="1414"/>
    </location>
</feature>
<dbReference type="InterPro" id="IPR057748">
    <property type="entry name" value="NFRKB_WH_2"/>
</dbReference>
<dbReference type="PANTHER" id="PTHR13052">
    <property type="entry name" value="NFRKB-RELATED"/>
    <property type="match status" value="1"/>
</dbReference>
<dbReference type="STRING" id="337451.A0A3S4P5E2"/>
<feature type="region of interest" description="Disordered" evidence="3">
    <location>
        <begin position="668"/>
        <end position="696"/>
    </location>
</feature>
<evidence type="ECO:0000256" key="2">
    <source>
        <dbReference type="ARBA" id="ARBA00023242"/>
    </source>
</evidence>
<keyword evidence="6" id="KW-1185">Reference proteome</keyword>
<feature type="region of interest" description="Disordered" evidence="3">
    <location>
        <begin position="162"/>
        <end position="198"/>
    </location>
</feature>
<accession>A0A3S4P5E2</accession>
<feature type="region of interest" description="Disordered" evidence="3">
    <location>
        <begin position="1146"/>
        <end position="1168"/>
    </location>
</feature>
<dbReference type="PROSITE" id="PS51916">
    <property type="entry name" value="DEUBAD"/>
    <property type="match status" value="1"/>
</dbReference>
<dbReference type="OrthoDB" id="70874at2759"/>
<evidence type="ECO:0000313" key="6">
    <source>
        <dbReference type="Proteomes" id="UP000283530"/>
    </source>
</evidence>
<dbReference type="GO" id="GO:0031011">
    <property type="term" value="C:Ino80 complex"/>
    <property type="evidence" value="ECO:0007669"/>
    <property type="project" value="InterPro"/>
</dbReference>
<dbReference type="InterPro" id="IPR044867">
    <property type="entry name" value="DEUBAD_dom"/>
</dbReference>
<gene>
    <name evidence="5" type="ORF">CKAN_01474200</name>
</gene>
<comment type="caution">
    <text evidence="5">The sequence shown here is derived from an EMBL/GenBank/DDBJ whole genome shotgun (WGS) entry which is preliminary data.</text>
</comment>
<keyword evidence="2" id="KW-0539">Nucleus</keyword>
<dbReference type="Pfam" id="PF25793">
    <property type="entry name" value="WHD_2nd_NFRKB"/>
    <property type="match status" value="1"/>
</dbReference>